<dbReference type="SUPFAM" id="SSF51658">
    <property type="entry name" value="Xylose isomerase-like"/>
    <property type="match status" value="1"/>
</dbReference>
<dbReference type="EMBL" id="STGY01000028">
    <property type="protein sequence ID" value="THV42241.1"/>
    <property type="molecule type" value="Genomic_DNA"/>
</dbReference>
<accession>A0A4S8QEZ0</accession>
<gene>
    <name evidence="2" type="ORF">FAB82_07490</name>
</gene>
<name>A0A4S8QEZ0_9ACTN</name>
<sequence>MGDLTEAEPGTAPSIGLVSWRSPAVGTAFLDLASRTGVAGVQLDFGGPGRAPWLDQPRHLELLRRRSVETGIALLAVAGNALNDIGLAAPVRSAAAAEVERLVVRMLDAAAALGCPLVFLPSFRRSAIEDSEALHRTAQVLSWAAAEASARRLLLANENTLGPGRALELVERVAAPNFRLVLDNYNLASAGVDPAGIIADLAPYLADQVHLKDGPAGVNTAPLGSGDGHLESTMDALARERLDVRFLLLENDYRDGDDARLSADIAWARNQAERLRQPIGSADERRDTVS</sequence>
<dbReference type="Gene3D" id="3.20.20.150">
    <property type="entry name" value="Divalent-metal-dependent TIM barrel enzymes"/>
    <property type="match status" value="1"/>
</dbReference>
<dbReference type="InterPro" id="IPR050312">
    <property type="entry name" value="IolE/XylAMocC-like"/>
</dbReference>
<dbReference type="GO" id="GO:0016853">
    <property type="term" value="F:isomerase activity"/>
    <property type="evidence" value="ECO:0007669"/>
    <property type="project" value="UniProtKB-KW"/>
</dbReference>
<feature type="domain" description="Xylose isomerase-like TIM barrel" evidence="1">
    <location>
        <begin position="30"/>
        <end position="270"/>
    </location>
</feature>
<evidence type="ECO:0000313" key="3">
    <source>
        <dbReference type="Proteomes" id="UP000308760"/>
    </source>
</evidence>
<dbReference type="InterPro" id="IPR013022">
    <property type="entry name" value="Xyl_isomerase-like_TIM-brl"/>
</dbReference>
<keyword evidence="3" id="KW-1185">Reference proteome</keyword>
<organism evidence="2 3">
    <name type="scientific">Glycomyces buryatensis</name>
    <dbReference type="NCBI Taxonomy" id="2570927"/>
    <lineage>
        <taxon>Bacteria</taxon>
        <taxon>Bacillati</taxon>
        <taxon>Actinomycetota</taxon>
        <taxon>Actinomycetes</taxon>
        <taxon>Glycomycetales</taxon>
        <taxon>Glycomycetaceae</taxon>
        <taxon>Glycomyces</taxon>
    </lineage>
</organism>
<dbReference type="RefSeq" id="WP_136533923.1">
    <property type="nucleotide sequence ID" value="NZ_STGY01000028.1"/>
</dbReference>
<dbReference type="PANTHER" id="PTHR12110:SF41">
    <property type="entry name" value="INOSOSE DEHYDRATASE"/>
    <property type="match status" value="1"/>
</dbReference>
<protein>
    <submittedName>
        <fullName evidence="2">Sugar phosphate isomerase/epimerase</fullName>
    </submittedName>
</protein>
<evidence type="ECO:0000313" key="2">
    <source>
        <dbReference type="EMBL" id="THV42241.1"/>
    </source>
</evidence>
<dbReference type="InterPro" id="IPR036237">
    <property type="entry name" value="Xyl_isomerase-like_sf"/>
</dbReference>
<dbReference type="Pfam" id="PF01261">
    <property type="entry name" value="AP_endonuc_2"/>
    <property type="match status" value="1"/>
</dbReference>
<comment type="caution">
    <text evidence="2">The sequence shown here is derived from an EMBL/GenBank/DDBJ whole genome shotgun (WGS) entry which is preliminary data.</text>
</comment>
<dbReference type="OrthoDB" id="3612467at2"/>
<dbReference type="PANTHER" id="PTHR12110">
    <property type="entry name" value="HYDROXYPYRUVATE ISOMERASE"/>
    <property type="match status" value="1"/>
</dbReference>
<reference evidence="2 3" key="2">
    <citation type="submission" date="2019-05" db="EMBL/GenBank/DDBJ databases">
        <title>Glycomyces buryatensis sp. nov.</title>
        <authorList>
            <person name="Nikitina E."/>
        </authorList>
    </citation>
    <scope>NUCLEOTIDE SEQUENCE [LARGE SCALE GENOMIC DNA]</scope>
    <source>
        <strain evidence="2 3">18</strain>
    </source>
</reference>
<dbReference type="Proteomes" id="UP000308760">
    <property type="component" value="Unassembled WGS sequence"/>
</dbReference>
<proteinExistence type="predicted"/>
<dbReference type="AlphaFoldDB" id="A0A4S8QEZ0"/>
<evidence type="ECO:0000259" key="1">
    <source>
        <dbReference type="Pfam" id="PF01261"/>
    </source>
</evidence>
<reference evidence="3" key="1">
    <citation type="submission" date="2019-04" db="EMBL/GenBank/DDBJ databases">
        <title>Nocardioides xinjiangensis sp. nov.</title>
        <authorList>
            <person name="Liu S."/>
        </authorList>
    </citation>
    <scope>NUCLEOTIDE SEQUENCE [LARGE SCALE GENOMIC DNA]</scope>
    <source>
        <strain evidence="3">18</strain>
    </source>
</reference>
<keyword evidence="2" id="KW-0413">Isomerase</keyword>